<protein>
    <submittedName>
        <fullName evidence="4">Uncharacterized protein</fullName>
    </submittedName>
</protein>
<gene>
    <name evidence="4" type="ORF">CPter91_3054</name>
</gene>
<name>A0A127Q6X1_9BURK</name>
<accession>A0A127Q6X1</accession>
<dbReference type="RefSeq" id="WP_082792846.1">
    <property type="nucleotide sequence ID" value="NZ_CP013234.1"/>
</dbReference>
<dbReference type="Gene3D" id="1.10.10.10">
    <property type="entry name" value="Winged helix-like DNA-binding domain superfamily/Winged helix DNA-binding domain"/>
    <property type="match status" value="2"/>
</dbReference>
<dbReference type="PATRIC" id="fig|279113.9.peg.3019"/>
<dbReference type="KEGG" id="cpra:CPter91_3054"/>
<evidence type="ECO:0000313" key="4">
    <source>
        <dbReference type="EMBL" id="AMP05392.1"/>
    </source>
</evidence>
<evidence type="ECO:0000256" key="2">
    <source>
        <dbReference type="SAM" id="Coils"/>
    </source>
</evidence>
<dbReference type="HAMAP" id="MF_01584">
    <property type="entry name" value="UPF0502"/>
    <property type="match status" value="1"/>
</dbReference>
<dbReference type="SUPFAM" id="SSF46785">
    <property type="entry name" value="Winged helix' DNA-binding domain"/>
    <property type="match status" value="2"/>
</dbReference>
<dbReference type="InterPro" id="IPR036388">
    <property type="entry name" value="WH-like_DNA-bd_sf"/>
</dbReference>
<dbReference type="OrthoDB" id="9784785at2"/>
<dbReference type="InterPro" id="IPR007432">
    <property type="entry name" value="DUF480"/>
</dbReference>
<feature type="region of interest" description="Disordered" evidence="3">
    <location>
        <begin position="1"/>
        <end position="21"/>
    </location>
</feature>
<evidence type="ECO:0000256" key="3">
    <source>
        <dbReference type="SAM" id="MobiDB-lite"/>
    </source>
</evidence>
<evidence type="ECO:0000256" key="1">
    <source>
        <dbReference type="HAMAP-Rule" id="MF_01584"/>
    </source>
</evidence>
<dbReference type="PANTHER" id="PTHR38768">
    <property type="entry name" value="UPF0502 PROTEIN YCEH"/>
    <property type="match status" value="1"/>
</dbReference>
<evidence type="ECO:0000313" key="5">
    <source>
        <dbReference type="Proteomes" id="UP000074561"/>
    </source>
</evidence>
<dbReference type="PANTHER" id="PTHR38768:SF1">
    <property type="entry name" value="UPF0502 PROTEIN YCEH"/>
    <property type="match status" value="1"/>
</dbReference>
<organism evidence="4 5">
    <name type="scientific">Collimonas pratensis</name>
    <dbReference type="NCBI Taxonomy" id="279113"/>
    <lineage>
        <taxon>Bacteria</taxon>
        <taxon>Pseudomonadati</taxon>
        <taxon>Pseudomonadota</taxon>
        <taxon>Betaproteobacteria</taxon>
        <taxon>Burkholderiales</taxon>
        <taxon>Oxalobacteraceae</taxon>
        <taxon>Collimonas</taxon>
    </lineage>
</organism>
<dbReference type="InterPro" id="IPR036390">
    <property type="entry name" value="WH_DNA-bd_sf"/>
</dbReference>
<dbReference type="STRING" id="279113.CPter91_3054"/>
<dbReference type="EMBL" id="CP013234">
    <property type="protein sequence ID" value="AMP05392.1"/>
    <property type="molecule type" value="Genomic_DNA"/>
</dbReference>
<dbReference type="Proteomes" id="UP000074561">
    <property type="component" value="Chromosome"/>
</dbReference>
<sequence>MNQDVNEIAGGEQPSADTGRADDFLDPFEIRVLAVLAEKEALTPDNYPLSLNTLTNGCNQLSSRDPVMSISESSVLDILQRLMQRKLVVEVRQAGARVSKYEHRMRVKWVLEQDKLAVLTTLMLRGIQTAGELRSRSGRLHEFASVGEVETALQFLVDKYPPLVARLAKAPGTKESRYAQLLAGEEVLEQQAIADAMAGSASVLKGSSQDRITQLEEEVSGLRRQMDDLTAQFAEFKRQFD</sequence>
<keyword evidence="2" id="KW-0175">Coiled coil</keyword>
<proteinExistence type="inferred from homology"/>
<reference evidence="4 5" key="1">
    <citation type="submission" date="2015-11" db="EMBL/GenBank/DDBJ databases">
        <title>Exploring the genomic traits of fungus-feeding bacterial genus Collimonas.</title>
        <authorList>
            <person name="Song C."/>
            <person name="Schmidt R."/>
            <person name="de Jager V."/>
            <person name="Krzyzanowska D."/>
            <person name="Jongedijk E."/>
            <person name="Cankar K."/>
            <person name="Beekwilder J."/>
            <person name="van Veen A."/>
            <person name="de Boer W."/>
            <person name="van Veen J.A."/>
            <person name="Garbeva P."/>
        </authorList>
    </citation>
    <scope>NUCLEOTIDE SEQUENCE [LARGE SCALE GENOMIC DNA]</scope>
    <source>
        <strain evidence="4 5">Ter91</strain>
    </source>
</reference>
<comment type="similarity">
    <text evidence="1">Belongs to the UPF0502 family.</text>
</comment>
<feature type="coiled-coil region" evidence="2">
    <location>
        <begin position="205"/>
        <end position="239"/>
    </location>
</feature>
<dbReference type="Pfam" id="PF04337">
    <property type="entry name" value="DUF480"/>
    <property type="match status" value="1"/>
</dbReference>
<dbReference type="AlphaFoldDB" id="A0A127Q6X1"/>